<dbReference type="EMBL" id="JAKELL010000045">
    <property type="protein sequence ID" value="KAH8987806.1"/>
    <property type="molecule type" value="Genomic_DNA"/>
</dbReference>
<keyword evidence="3" id="KW-1185">Reference proteome</keyword>
<sequence>MESIGLMAATGPGSTTPIDPPVADSSVQQRVVRKRRAQKRMIYGFTFSHKELVEWGKQHVGDTDDKESGRSMGPLYTRCLRLWHRTTVHMVTYYSGPRRHQSDWCLTLADNISPDTATPPPREVIDEIKEALEITRDPEWHLFGGD</sequence>
<comment type="caution">
    <text evidence="2">The sequence shown here is derived from an EMBL/GenBank/DDBJ whole genome shotgun (WGS) entry which is preliminary data.</text>
</comment>
<dbReference type="AlphaFoldDB" id="A0AAD4LGJ0"/>
<accession>A0AAD4LGJ0</accession>
<organism evidence="2 3">
    <name type="scientific">Lactarius akahatsu</name>
    <dbReference type="NCBI Taxonomy" id="416441"/>
    <lineage>
        <taxon>Eukaryota</taxon>
        <taxon>Fungi</taxon>
        <taxon>Dikarya</taxon>
        <taxon>Basidiomycota</taxon>
        <taxon>Agaricomycotina</taxon>
        <taxon>Agaricomycetes</taxon>
        <taxon>Russulales</taxon>
        <taxon>Russulaceae</taxon>
        <taxon>Lactarius</taxon>
    </lineage>
</organism>
<protein>
    <submittedName>
        <fullName evidence="2">Uncharacterized protein</fullName>
    </submittedName>
</protein>
<feature type="region of interest" description="Disordered" evidence="1">
    <location>
        <begin position="1"/>
        <end position="24"/>
    </location>
</feature>
<evidence type="ECO:0000313" key="3">
    <source>
        <dbReference type="Proteomes" id="UP001201163"/>
    </source>
</evidence>
<gene>
    <name evidence="2" type="ORF">EDB92DRAFT_1935969</name>
</gene>
<proteinExistence type="predicted"/>
<evidence type="ECO:0000256" key="1">
    <source>
        <dbReference type="SAM" id="MobiDB-lite"/>
    </source>
</evidence>
<name>A0AAD4LGJ0_9AGAM</name>
<evidence type="ECO:0000313" key="2">
    <source>
        <dbReference type="EMBL" id="KAH8987806.1"/>
    </source>
</evidence>
<reference evidence="2" key="1">
    <citation type="submission" date="2022-01" db="EMBL/GenBank/DDBJ databases">
        <title>Comparative genomics reveals a dynamic genome evolution in the ectomycorrhizal milk-cap (Lactarius) mushrooms.</title>
        <authorList>
            <consortium name="DOE Joint Genome Institute"/>
            <person name="Lebreton A."/>
            <person name="Tang N."/>
            <person name="Kuo A."/>
            <person name="LaButti K."/>
            <person name="Drula E."/>
            <person name="Barry K."/>
            <person name="Clum A."/>
            <person name="Lipzen A."/>
            <person name="Mousain D."/>
            <person name="Ng V."/>
            <person name="Wang R."/>
            <person name="Wang X."/>
            <person name="Dai Y."/>
            <person name="Henrissat B."/>
            <person name="Grigoriev I.V."/>
            <person name="Guerin-Laguette A."/>
            <person name="Yu F."/>
            <person name="Martin F.M."/>
        </authorList>
    </citation>
    <scope>NUCLEOTIDE SEQUENCE</scope>
    <source>
        <strain evidence="2">QP</strain>
    </source>
</reference>
<dbReference type="Proteomes" id="UP001201163">
    <property type="component" value="Unassembled WGS sequence"/>
</dbReference>